<name>A0ABR8ZD10_9FLAO</name>
<keyword evidence="2" id="KW-1185">Reference proteome</keyword>
<dbReference type="Proteomes" id="UP000637299">
    <property type="component" value="Unassembled WGS sequence"/>
</dbReference>
<comment type="caution">
    <text evidence="1">The sequence shown here is derived from an EMBL/GenBank/DDBJ whole genome shotgun (WGS) entry which is preliminary data.</text>
</comment>
<protein>
    <submittedName>
        <fullName evidence="1">Uncharacterized protein</fullName>
    </submittedName>
</protein>
<evidence type="ECO:0000313" key="1">
    <source>
        <dbReference type="EMBL" id="MBD8083146.1"/>
    </source>
</evidence>
<dbReference type="RefSeq" id="WP_191737080.1">
    <property type="nucleotide sequence ID" value="NZ_JACYFS010000003.1"/>
</dbReference>
<evidence type="ECO:0000313" key="2">
    <source>
        <dbReference type="Proteomes" id="UP000637299"/>
    </source>
</evidence>
<dbReference type="EMBL" id="JACYFS010000003">
    <property type="protein sequence ID" value="MBD8083146.1"/>
    <property type="molecule type" value="Genomic_DNA"/>
</dbReference>
<gene>
    <name evidence="1" type="ORF">IC610_12045</name>
</gene>
<accession>A0ABR8ZD10</accession>
<organism evidence="1 2">
    <name type="scientific">Chryseobacterium caseinilyticum</name>
    <dbReference type="NCBI Taxonomy" id="2771428"/>
    <lineage>
        <taxon>Bacteria</taxon>
        <taxon>Pseudomonadati</taxon>
        <taxon>Bacteroidota</taxon>
        <taxon>Flavobacteriia</taxon>
        <taxon>Flavobacteriales</taxon>
        <taxon>Weeksellaceae</taxon>
        <taxon>Chryseobacterium group</taxon>
        <taxon>Chryseobacterium</taxon>
    </lineage>
</organism>
<reference evidence="1 2" key="1">
    <citation type="submission" date="2020-09" db="EMBL/GenBank/DDBJ databases">
        <title>Genome seq and assembly of Chryseobacterium sp.</title>
        <authorList>
            <person name="Chhetri G."/>
        </authorList>
    </citation>
    <scope>NUCLEOTIDE SEQUENCE [LARGE SCALE GENOMIC DNA]</scope>
    <source>
        <strain evidence="1 2">GCR10</strain>
    </source>
</reference>
<sequence>MNISYYDFKNLESQDQCSLVLHNGKIVNERTMNDLKYTLYEFSTFTVELMHNLSNEKLAVINVFQNRAAYAV</sequence>
<proteinExistence type="predicted"/>